<reference evidence="1 2" key="1">
    <citation type="submission" date="2016-10" db="EMBL/GenBank/DDBJ databases">
        <authorList>
            <person name="de Groot N.N."/>
        </authorList>
    </citation>
    <scope>NUCLEOTIDE SEQUENCE [LARGE SCALE GENOMIC DNA]</scope>
    <source>
        <strain evidence="1 2">CGMCC 1.6114</strain>
    </source>
</reference>
<dbReference type="EMBL" id="FPAG01000004">
    <property type="protein sequence ID" value="SFS74440.1"/>
    <property type="molecule type" value="Genomic_DNA"/>
</dbReference>
<protein>
    <submittedName>
        <fullName evidence="1">Uncharacterized protein</fullName>
    </submittedName>
</protein>
<organism evidence="1 2">
    <name type="scientific">Zhouia amylolytica</name>
    <dbReference type="NCBI Taxonomy" id="376730"/>
    <lineage>
        <taxon>Bacteria</taxon>
        <taxon>Pseudomonadati</taxon>
        <taxon>Bacteroidota</taxon>
        <taxon>Flavobacteriia</taxon>
        <taxon>Flavobacteriales</taxon>
        <taxon>Flavobacteriaceae</taxon>
        <taxon>Zhouia</taxon>
    </lineage>
</organism>
<accession>A0A1I6SC62</accession>
<proteinExistence type="predicted"/>
<dbReference type="OrthoDB" id="1446823at2"/>
<evidence type="ECO:0000313" key="1">
    <source>
        <dbReference type="EMBL" id="SFS74440.1"/>
    </source>
</evidence>
<dbReference type="AlphaFoldDB" id="A0A1I6SC62"/>
<dbReference type="RefSeq" id="WP_139226649.1">
    <property type="nucleotide sequence ID" value="NZ_FPAG01000004.1"/>
</dbReference>
<dbReference type="Proteomes" id="UP000183209">
    <property type="component" value="Unassembled WGS sequence"/>
</dbReference>
<gene>
    <name evidence="1" type="ORF">SAMN04487906_1519</name>
</gene>
<name>A0A1I6SC62_9FLAO</name>
<evidence type="ECO:0000313" key="2">
    <source>
        <dbReference type="Proteomes" id="UP000183209"/>
    </source>
</evidence>
<sequence length="120" mass="13529">MMRKIIILLFLGFAVGVYANENEKEWQDVKVGDTFIISEASAHEYQHLQFPKRNIILKKGGTPDYKSVEGNRVQVTEITTEADGDVIVTLERTDGTKFYNRYKTVKANISDAVSSGELVE</sequence>